<evidence type="ECO:0000256" key="1">
    <source>
        <dbReference type="SAM" id="Phobius"/>
    </source>
</evidence>
<feature type="transmembrane region" description="Helical" evidence="1">
    <location>
        <begin position="212"/>
        <end position="227"/>
    </location>
</feature>
<dbReference type="Proteomes" id="UP001239994">
    <property type="component" value="Unassembled WGS sequence"/>
</dbReference>
<evidence type="ECO:0000313" key="3">
    <source>
        <dbReference type="EMBL" id="KAK1799036.1"/>
    </source>
</evidence>
<feature type="domain" description="Ig-like" evidence="2">
    <location>
        <begin position="42"/>
        <end position="116"/>
    </location>
</feature>
<keyword evidence="1" id="KW-0812">Transmembrane</keyword>
<comment type="caution">
    <text evidence="3">The sequence shown here is derived from an EMBL/GenBank/DDBJ whole genome shotgun (WGS) entry which is preliminary data.</text>
</comment>
<dbReference type="AlphaFoldDB" id="A0AAD9DYS7"/>
<dbReference type="PROSITE" id="PS50835">
    <property type="entry name" value="IG_LIKE"/>
    <property type="match status" value="1"/>
</dbReference>
<name>A0AAD9DYS7_9TELE</name>
<evidence type="ECO:0000313" key="4">
    <source>
        <dbReference type="Proteomes" id="UP001239994"/>
    </source>
</evidence>
<proteinExistence type="predicted"/>
<reference evidence="3" key="1">
    <citation type="submission" date="2023-03" db="EMBL/GenBank/DDBJ databases">
        <title>Electrophorus voltai genome.</title>
        <authorList>
            <person name="Bian C."/>
        </authorList>
    </citation>
    <scope>NUCLEOTIDE SEQUENCE</scope>
    <source>
        <strain evidence="3">CB-2022</strain>
        <tissue evidence="3">Muscle</tissue>
    </source>
</reference>
<dbReference type="InterPro" id="IPR007110">
    <property type="entry name" value="Ig-like_dom"/>
</dbReference>
<organism evidence="3 4">
    <name type="scientific">Electrophorus voltai</name>
    <dbReference type="NCBI Taxonomy" id="2609070"/>
    <lineage>
        <taxon>Eukaryota</taxon>
        <taxon>Metazoa</taxon>
        <taxon>Chordata</taxon>
        <taxon>Craniata</taxon>
        <taxon>Vertebrata</taxon>
        <taxon>Euteleostomi</taxon>
        <taxon>Actinopterygii</taxon>
        <taxon>Neopterygii</taxon>
        <taxon>Teleostei</taxon>
        <taxon>Ostariophysi</taxon>
        <taxon>Gymnotiformes</taxon>
        <taxon>Gymnotoidei</taxon>
        <taxon>Gymnotidae</taxon>
        <taxon>Electrophorus</taxon>
    </lineage>
</organism>
<keyword evidence="1" id="KW-0472">Membrane</keyword>
<keyword evidence="1" id="KW-1133">Transmembrane helix</keyword>
<gene>
    <name evidence="3" type="ORF">P4O66_007301</name>
</gene>
<evidence type="ECO:0000259" key="2">
    <source>
        <dbReference type="PROSITE" id="PS50835"/>
    </source>
</evidence>
<protein>
    <recommendedName>
        <fullName evidence="2">Ig-like domain-containing protein</fullName>
    </recommendedName>
</protein>
<keyword evidence="4" id="KW-1185">Reference proteome</keyword>
<dbReference type="EMBL" id="JAROKS010000012">
    <property type="protein sequence ID" value="KAK1799036.1"/>
    <property type="molecule type" value="Genomic_DNA"/>
</dbReference>
<accession>A0AAD9DYS7</accession>
<sequence>MFTSQYTVCRFPGGRAASFAESSKPVDLTITLHRLMNCEVPIVLECSISSAENYNVIRMEWVEFCNLSALGPQCKYRKNESLNLTIPSCNNLKDKQEYFCAVQTDNGHAIKNISLTVEDCKDISLVSVQANQKHCVFCVNDSKGQVNWFHGNNNVTSKATNNRQWKTPNGHLKISSELPIQEDADQYYCSLWLPNNSQQSGIFSHFMNKSRLLWLFFIFLILLSYILS</sequence>